<keyword evidence="2" id="KW-1185">Reference proteome</keyword>
<reference evidence="1 2" key="1">
    <citation type="journal article" date="2012" name="Environ. Microbiol.">
        <title>The genome sequence of Desulfatibacillum alkenivorans AK-01: a blueprint for anaerobic alkane oxidation.</title>
        <authorList>
            <person name="Callaghan A.V."/>
            <person name="Morris B.E."/>
            <person name="Pereira I.A."/>
            <person name="McInerney M.J."/>
            <person name="Austin R.N."/>
            <person name="Groves J.T."/>
            <person name="Kukor J.J."/>
            <person name="Suflita J.M."/>
            <person name="Young L.Y."/>
            <person name="Zylstra G.J."/>
            <person name="Wawrik B."/>
        </authorList>
    </citation>
    <scope>NUCLEOTIDE SEQUENCE [LARGE SCALE GENOMIC DNA]</scope>
    <source>
        <strain evidence="1 2">AK-01</strain>
    </source>
</reference>
<dbReference type="Proteomes" id="UP000000739">
    <property type="component" value="Chromosome"/>
</dbReference>
<evidence type="ECO:0000313" key="1">
    <source>
        <dbReference type="EMBL" id="ACL06171.1"/>
    </source>
</evidence>
<name>B8FCK8_DESAL</name>
<accession>B8FCK8</accession>
<dbReference type="AlphaFoldDB" id="B8FCK8"/>
<dbReference type="eggNOG" id="ENOG5033CDW">
    <property type="taxonomic scope" value="Bacteria"/>
</dbReference>
<dbReference type="KEGG" id="dal:Dalk_4492"/>
<dbReference type="EMBL" id="CP001322">
    <property type="protein sequence ID" value="ACL06171.1"/>
    <property type="molecule type" value="Genomic_DNA"/>
</dbReference>
<sequence>MSTVMPDGENIRRAVKFVGEFRSENPDAKPSVIVQEAAMRFDLNPAESEYLARLVRGEMCK</sequence>
<gene>
    <name evidence="1" type="ordered locus">Dalk_4492</name>
</gene>
<evidence type="ECO:0000313" key="2">
    <source>
        <dbReference type="Proteomes" id="UP000000739"/>
    </source>
</evidence>
<proteinExistence type="predicted"/>
<dbReference type="RefSeq" id="WP_015949217.1">
    <property type="nucleotide sequence ID" value="NC_011768.1"/>
</dbReference>
<dbReference type="HOGENOM" id="CLU_188261_1_0_7"/>
<protein>
    <submittedName>
        <fullName evidence="1">Uncharacterized protein</fullName>
    </submittedName>
</protein>
<organism evidence="1 2">
    <name type="scientific">Desulfatibacillum aliphaticivorans</name>
    <dbReference type="NCBI Taxonomy" id="218208"/>
    <lineage>
        <taxon>Bacteria</taxon>
        <taxon>Pseudomonadati</taxon>
        <taxon>Thermodesulfobacteriota</taxon>
        <taxon>Desulfobacteria</taxon>
        <taxon>Desulfobacterales</taxon>
        <taxon>Desulfatibacillaceae</taxon>
        <taxon>Desulfatibacillum</taxon>
    </lineage>
</organism>